<evidence type="ECO:0000313" key="2">
    <source>
        <dbReference type="Proteomes" id="UP000177419"/>
    </source>
</evidence>
<dbReference type="STRING" id="1802669.A2746_01865"/>
<name>A0A1F8ESS8_9BACT</name>
<accession>A0A1F8ESS8</accession>
<dbReference type="AlphaFoldDB" id="A0A1F8ESS8"/>
<organism evidence="1 2">
    <name type="scientific">Candidatus Yanofskybacteria bacterium RIFCSPHIGHO2_01_FULL_44_22</name>
    <dbReference type="NCBI Taxonomy" id="1802669"/>
    <lineage>
        <taxon>Bacteria</taxon>
        <taxon>Candidatus Yanofskyibacteriota</taxon>
    </lineage>
</organism>
<sequence length="266" mass="30689">MFNFAIASFFLFFAQSGQTQKDGPVLQIINTETQIFVNSECEKSNTCDLKWVRITVKNWEIMINGEPNFGTTMIIDYETDSVENLENYGPVAFVRGCVFDARKLPDQTILKNISSAVRNFGIYRKYCYPLWTVEANFGDPFFTNSKMGRMYGWLWNTEYDSTDWKTEEYYGRQKPLTPHLYYKDTPGSAFVLGGVATNISLEFKICIYRAGDIPTEITEKDNLDFAIPIACFYWADSHIYNYETGIFEIRDEIDPFCGQCAETAKK</sequence>
<dbReference type="Proteomes" id="UP000177419">
    <property type="component" value="Unassembled WGS sequence"/>
</dbReference>
<gene>
    <name evidence="1" type="ORF">A2746_01865</name>
</gene>
<evidence type="ECO:0000313" key="1">
    <source>
        <dbReference type="EMBL" id="OGN03935.1"/>
    </source>
</evidence>
<comment type="caution">
    <text evidence="1">The sequence shown here is derived from an EMBL/GenBank/DDBJ whole genome shotgun (WGS) entry which is preliminary data.</text>
</comment>
<dbReference type="EMBL" id="MGJJ01000031">
    <property type="protein sequence ID" value="OGN03935.1"/>
    <property type="molecule type" value="Genomic_DNA"/>
</dbReference>
<proteinExistence type="predicted"/>
<protein>
    <submittedName>
        <fullName evidence="1">Uncharacterized protein</fullName>
    </submittedName>
</protein>
<reference evidence="1 2" key="1">
    <citation type="journal article" date="2016" name="Nat. Commun.">
        <title>Thousands of microbial genomes shed light on interconnected biogeochemical processes in an aquifer system.</title>
        <authorList>
            <person name="Anantharaman K."/>
            <person name="Brown C.T."/>
            <person name="Hug L.A."/>
            <person name="Sharon I."/>
            <person name="Castelle C.J."/>
            <person name="Probst A.J."/>
            <person name="Thomas B.C."/>
            <person name="Singh A."/>
            <person name="Wilkins M.J."/>
            <person name="Karaoz U."/>
            <person name="Brodie E.L."/>
            <person name="Williams K.H."/>
            <person name="Hubbard S.S."/>
            <person name="Banfield J.F."/>
        </authorList>
    </citation>
    <scope>NUCLEOTIDE SEQUENCE [LARGE SCALE GENOMIC DNA]</scope>
</reference>